<proteinExistence type="inferred from homology"/>
<dbReference type="InterPro" id="IPR002347">
    <property type="entry name" value="SDR_fam"/>
</dbReference>
<dbReference type="EMBL" id="CP104143">
    <property type="protein sequence ID" value="UWU16035.1"/>
    <property type="molecule type" value="Genomic_DNA"/>
</dbReference>
<organism evidence="3 4">
    <name type="scientific">Rhizobium sullae</name>
    <name type="common">Rhizobium hedysari</name>
    <dbReference type="NCBI Taxonomy" id="50338"/>
    <lineage>
        <taxon>Bacteria</taxon>
        <taxon>Pseudomonadati</taxon>
        <taxon>Pseudomonadota</taxon>
        <taxon>Alphaproteobacteria</taxon>
        <taxon>Hyphomicrobiales</taxon>
        <taxon>Rhizobiaceae</taxon>
        <taxon>Rhizobium/Agrobacterium group</taxon>
        <taxon>Rhizobium</taxon>
    </lineage>
</organism>
<sequence length="209" mass="22582">MARKPLYRSRKDNRHVATAPHASCAIGLVYADRLARRGYDLVLLAHRAERPGALARVLRSETDAVIEVRVADLTREGDLKDVGAELAELDLLINNLELPTDRPLAHGRMSSLDRLLDTNITACTRLATAAARRVAQRREGAVVNVASAAGLAPEISAGANGATRAFVIALTRTMQVELIHDNVYVQLVIAAATRTDICHGIVRPNLCLA</sequence>
<dbReference type="InterPro" id="IPR036291">
    <property type="entry name" value="NAD(P)-bd_dom_sf"/>
</dbReference>
<dbReference type="RefSeq" id="WP_051336522.1">
    <property type="nucleotide sequence ID" value="NZ_CP104143.1"/>
</dbReference>
<dbReference type="SUPFAM" id="SSF51735">
    <property type="entry name" value="NAD(P)-binding Rossmann-fold domains"/>
    <property type="match status" value="1"/>
</dbReference>
<evidence type="ECO:0000256" key="2">
    <source>
        <dbReference type="ARBA" id="ARBA00023002"/>
    </source>
</evidence>
<name>A0ABY5XN22_RHISU</name>
<dbReference type="Gene3D" id="3.40.50.720">
    <property type="entry name" value="NAD(P)-binding Rossmann-like Domain"/>
    <property type="match status" value="1"/>
</dbReference>
<comment type="similarity">
    <text evidence="1">Belongs to the short-chain dehydrogenases/reductases (SDR) family.</text>
</comment>
<dbReference type="PANTHER" id="PTHR42879:SF2">
    <property type="entry name" value="3-OXOACYL-[ACYL-CARRIER-PROTEIN] REDUCTASE FABG"/>
    <property type="match status" value="1"/>
</dbReference>
<evidence type="ECO:0000256" key="1">
    <source>
        <dbReference type="ARBA" id="ARBA00006484"/>
    </source>
</evidence>
<reference evidence="3" key="1">
    <citation type="submission" date="2022-09" db="EMBL/GenBank/DDBJ databases">
        <title>Australian commercial rhizobial inoculants.</title>
        <authorList>
            <person name="Kohlmeier M.G."/>
            <person name="O'Hara G.W."/>
            <person name="Colombi E."/>
            <person name="Ramsay J.P."/>
            <person name="Terpolilli J."/>
        </authorList>
    </citation>
    <scope>NUCLEOTIDE SEQUENCE</scope>
    <source>
        <strain evidence="3">WSM1592</strain>
    </source>
</reference>
<dbReference type="Pfam" id="PF00106">
    <property type="entry name" value="adh_short"/>
    <property type="match status" value="1"/>
</dbReference>
<accession>A0ABY5XN22</accession>
<gene>
    <name evidence="3" type="ORF">N2599_08600</name>
</gene>
<dbReference type="PANTHER" id="PTHR42879">
    <property type="entry name" value="3-OXOACYL-(ACYL-CARRIER-PROTEIN) REDUCTASE"/>
    <property type="match status" value="1"/>
</dbReference>
<dbReference type="Proteomes" id="UP001060123">
    <property type="component" value="Chromosome"/>
</dbReference>
<keyword evidence="2" id="KW-0560">Oxidoreductase</keyword>
<dbReference type="InterPro" id="IPR050259">
    <property type="entry name" value="SDR"/>
</dbReference>
<evidence type="ECO:0000313" key="4">
    <source>
        <dbReference type="Proteomes" id="UP001060123"/>
    </source>
</evidence>
<keyword evidence="4" id="KW-1185">Reference proteome</keyword>
<evidence type="ECO:0000313" key="3">
    <source>
        <dbReference type="EMBL" id="UWU16035.1"/>
    </source>
</evidence>
<protein>
    <submittedName>
        <fullName evidence="3">SDR family NAD(P)-dependent oxidoreductase</fullName>
    </submittedName>
</protein>
<dbReference type="PRINTS" id="PR00081">
    <property type="entry name" value="GDHRDH"/>
</dbReference>
<dbReference type="CDD" id="cd05233">
    <property type="entry name" value="SDR_c"/>
    <property type="match status" value="1"/>
</dbReference>